<reference evidence="1 2" key="1">
    <citation type="submission" date="2021-07" db="EMBL/GenBank/DDBJ databases">
        <authorList>
            <consortium name="Genoscope - CEA"/>
            <person name="William W."/>
        </authorList>
    </citation>
    <scope>NUCLEOTIDE SEQUENCE [LARGE SCALE GENOMIC DNA]</scope>
</reference>
<evidence type="ECO:0000313" key="1">
    <source>
        <dbReference type="EMBL" id="CAG7881254.1"/>
    </source>
</evidence>
<evidence type="ECO:0000313" key="2">
    <source>
        <dbReference type="Proteomes" id="UP000694005"/>
    </source>
</evidence>
<sequence>MNAHQWRKAQESFLLSASLKLDNDACAKTNFMTIPCWKDLIRLKIDHCYKIVEITDNPGKYLLD</sequence>
<dbReference type="Gramene" id="A03p25970.2_BraZ1">
    <property type="protein sequence ID" value="A03p25970.2_BraZ1.CDS"/>
    <property type="gene ID" value="A03g25970.2_BraZ1"/>
</dbReference>
<dbReference type="AlphaFoldDB" id="A0A8D9GIQ6"/>
<name>A0A8D9GIQ6_BRACM</name>
<proteinExistence type="predicted"/>
<dbReference type="Proteomes" id="UP000694005">
    <property type="component" value="Chromosome A03"/>
</dbReference>
<gene>
    <name evidence="1" type="ORF">BRAPAZ1V2_A03P25970.2</name>
</gene>
<dbReference type="EMBL" id="LS974619">
    <property type="protein sequence ID" value="CAG7881254.1"/>
    <property type="molecule type" value="Genomic_DNA"/>
</dbReference>
<organism evidence="1 2">
    <name type="scientific">Brassica campestris</name>
    <name type="common">Field mustard</name>
    <dbReference type="NCBI Taxonomy" id="3711"/>
    <lineage>
        <taxon>Eukaryota</taxon>
        <taxon>Viridiplantae</taxon>
        <taxon>Streptophyta</taxon>
        <taxon>Embryophyta</taxon>
        <taxon>Tracheophyta</taxon>
        <taxon>Spermatophyta</taxon>
        <taxon>Magnoliopsida</taxon>
        <taxon>eudicotyledons</taxon>
        <taxon>Gunneridae</taxon>
        <taxon>Pentapetalae</taxon>
        <taxon>rosids</taxon>
        <taxon>malvids</taxon>
        <taxon>Brassicales</taxon>
        <taxon>Brassicaceae</taxon>
        <taxon>Brassiceae</taxon>
        <taxon>Brassica</taxon>
    </lineage>
</organism>
<accession>A0A8D9GIQ6</accession>
<protein>
    <submittedName>
        <fullName evidence="1">Uncharacterized protein</fullName>
    </submittedName>
</protein>